<dbReference type="RefSeq" id="WP_109236295.1">
    <property type="nucleotide sequence ID" value="NZ_BMXZ01000002.1"/>
</dbReference>
<evidence type="ECO:0000313" key="2">
    <source>
        <dbReference type="Proteomes" id="UP000244948"/>
    </source>
</evidence>
<organism evidence="1 2">
    <name type="scientific">Ignatzschineria indica</name>
    <dbReference type="NCBI Taxonomy" id="472583"/>
    <lineage>
        <taxon>Bacteria</taxon>
        <taxon>Pseudomonadati</taxon>
        <taxon>Pseudomonadota</taxon>
        <taxon>Gammaproteobacteria</taxon>
        <taxon>Cardiobacteriales</taxon>
        <taxon>Ignatzschineriaceae</taxon>
        <taxon>Ignatzschineria</taxon>
    </lineage>
</organism>
<reference evidence="1 2" key="1">
    <citation type="journal article" date="2018" name="Genome Announc.">
        <title>Ignatzschineria cameli sp. nov., isolated from necrotic foot tissue of dromedaries (Camelus dromedarius) and associated maggots (Wohlfahrtia species) in Dubai.</title>
        <authorList>
            <person name="Tsang C.C."/>
            <person name="Tang J.Y."/>
            <person name="Fong J.Y."/>
            <person name="Kinne J."/>
            <person name="Lee H.H."/>
            <person name="Joseph M."/>
            <person name="Jose S."/>
            <person name="Schuster R.K."/>
            <person name="Tang Y."/>
            <person name="Sivakumar S."/>
            <person name="Chen J.H."/>
            <person name="Teng J.L."/>
            <person name="Lau S.K."/>
            <person name="Wernery U."/>
            <person name="Woo P.C."/>
        </authorList>
    </citation>
    <scope>NUCLEOTIDE SEQUENCE [LARGE SCALE GENOMIC DNA]</scope>
    <source>
        <strain evidence="1 2">KCTC 22643</strain>
    </source>
</reference>
<dbReference type="EMBL" id="QEWR01000003">
    <property type="protein sequence ID" value="PWD83081.1"/>
    <property type="molecule type" value="Genomic_DNA"/>
</dbReference>
<protein>
    <submittedName>
        <fullName evidence="1">Uncharacterized protein</fullName>
    </submittedName>
</protein>
<keyword evidence="2" id="KW-1185">Reference proteome</keyword>
<name>A0A2U2AJU7_9GAMM</name>
<gene>
    <name evidence="1" type="ORF">DC082_06570</name>
</gene>
<dbReference type="AlphaFoldDB" id="A0A2U2AJU7"/>
<comment type="caution">
    <text evidence="1">The sequence shown here is derived from an EMBL/GenBank/DDBJ whole genome shotgun (WGS) entry which is preliminary data.</text>
</comment>
<proteinExistence type="predicted"/>
<sequence>MSKSNRKEEIFHIGSSAARKAYQWGLEDFNSLIIRLEEMKKFGIIRKYSFKAQQLWVMTSNNFITGECWVTDLDVVHALLDSITPQSERINEKNLWDIECGDLIALENGENGYFIRRSLLRHDHVVLRLVDRIRARRVHKDLLIGATRIPRYQLRRGKNV</sequence>
<evidence type="ECO:0000313" key="1">
    <source>
        <dbReference type="EMBL" id="PWD83081.1"/>
    </source>
</evidence>
<accession>A0A2U2AJU7</accession>
<dbReference type="Proteomes" id="UP000244948">
    <property type="component" value="Unassembled WGS sequence"/>
</dbReference>